<dbReference type="EMBL" id="JABTTQ020003235">
    <property type="protein sequence ID" value="KAK6119280.1"/>
    <property type="molecule type" value="Genomic_DNA"/>
</dbReference>
<name>A0ABR0UAQ3_REHGL</name>
<reference evidence="2 3" key="1">
    <citation type="journal article" date="2021" name="Comput. Struct. Biotechnol. J.">
        <title>De novo genome assembly of the potent medicinal plant Rehmannia glutinosa using nanopore technology.</title>
        <authorList>
            <person name="Ma L."/>
            <person name="Dong C."/>
            <person name="Song C."/>
            <person name="Wang X."/>
            <person name="Zheng X."/>
            <person name="Niu Y."/>
            <person name="Chen S."/>
            <person name="Feng W."/>
        </authorList>
    </citation>
    <scope>NUCLEOTIDE SEQUENCE [LARGE SCALE GENOMIC DNA]</scope>
    <source>
        <strain evidence="2">DH-2019</strain>
    </source>
</reference>
<dbReference type="Pfam" id="PF13963">
    <property type="entry name" value="Transpos_assoc"/>
    <property type="match status" value="1"/>
</dbReference>
<evidence type="ECO:0000313" key="3">
    <source>
        <dbReference type="Proteomes" id="UP001318860"/>
    </source>
</evidence>
<dbReference type="Proteomes" id="UP001318860">
    <property type="component" value="Unassembled WGS sequence"/>
</dbReference>
<dbReference type="InterPro" id="IPR029480">
    <property type="entry name" value="Transpos_assoc"/>
</dbReference>
<protein>
    <recommendedName>
        <fullName evidence="1">Transposase-associated domain-containing protein</fullName>
    </recommendedName>
</protein>
<evidence type="ECO:0000313" key="2">
    <source>
        <dbReference type="EMBL" id="KAK6119280.1"/>
    </source>
</evidence>
<dbReference type="PANTHER" id="PTHR10775:SF185">
    <property type="entry name" value="OS08G0208400 PROTEIN"/>
    <property type="match status" value="1"/>
</dbReference>
<evidence type="ECO:0000259" key="1">
    <source>
        <dbReference type="Pfam" id="PF13963"/>
    </source>
</evidence>
<organism evidence="2 3">
    <name type="scientific">Rehmannia glutinosa</name>
    <name type="common">Chinese foxglove</name>
    <dbReference type="NCBI Taxonomy" id="99300"/>
    <lineage>
        <taxon>Eukaryota</taxon>
        <taxon>Viridiplantae</taxon>
        <taxon>Streptophyta</taxon>
        <taxon>Embryophyta</taxon>
        <taxon>Tracheophyta</taxon>
        <taxon>Spermatophyta</taxon>
        <taxon>Magnoliopsida</taxon>
        <taxon>eudicotyledons</taxon>
        <taxon>Gunneridae</taxon>
        <taxon>Pentapetalae</taxon>
        <taxon>asterids</taxon>
        <taxon>lamiids</taxon>
        <taxon>Lamiales</taxon>
        <taxon>Orobanchaceae</taxon>
        <taxon>Rehmannieae</taxon>
        <taxon>Rehmannia</taxon>
    </lineage>
</organism>
<keyword evidence="3" id="KW-1185">Reference proteome</keyword>
<comment type="caution">
    <text evidence="2">The sequence shown here is derived from an EMBL/GenBank/DDBJ whole genome shotgun (WGS) entry which is preliminary data.</text>
</comment>
<dbReference type="PANTHER" id="PTHR10775">
    <property type="entry name" value="OS08G0208400 PROTEIN"/>
    <property type="match status" value="1"/>
</dbReference>
<sequence length="279" mass="32525">MNRNWIMNLNRVAPEYINGLNGFLKLAENYMRNEDLSKIHCPCRKCRNLYKFDLNYVRGHLYTCGFDKSYKVWIFHGEVSGPSNCASPTNEVEHVDDFEEDDTFFDMLNELRDAEVAGNSEIRSDDYIQNTTGEQFGEHYMAMFDEAQRELYAGCKKFSAFSFLVKLMHVKVLNGWSNKSFDMLLKLLEKAFPKPNAIPSSYYEAKKMLRELGLGYESIHACKNDCILFRNEHNSNDTCPVCKEPRYKYDEAKKNKIPQKVLRYFPLKPRLKKANTCSG</sequence>
<feature type="domain" description="Transposase-associated" evidence="1">
    <location>
        <begin position="3"/>
        <end position="78"/>
    </location>
</feature>
<accession>A0ABR0UAQ3</accession>
<gene>
    <name evidence="2" type="ORF">DH2020_046968</name>
</gene>
<proteinExistence type="predicted"/>